<dbReference type="InterPro" id="IPR011004">
    <property type="entry name" value="Trimer_LpxA-like_sf"/>
</dbReference>
<dbReference type="InterPro" id="IPR050484">
    <property type="entry name" value="Transf_Hexapept/Carb_Anhydrase"/>
</dbReference>
<proteinExistence type="predicted"/>
<dbReference type="EMBL" id="ACEP01000032">
    <property type="protein sequence ID" value="EEG37579.1"/>
    <property type="molecule type" value="Genomic_DNA"/>
</dbReference>
<dbReference type="InterPro" id="IPR001451">
    <property type="entry name" value="Hexapep"/>
</dbReference>
<dbReference type="Gene3D" id="2.160.10.10">
    <property type="entry name" value="Hexapeptide repeat proteins"/>
    <property type="match status" value="1"/>
</dbReference>
<dbReference type="GO" id="GO:0016740">
    <property type="term" value="F:transferase activity"/>
    <property type="evidence" value="ECO:0007669"/>
    <property type="project" value="UniProtKB-KW"/>
</dbReference>
<sequence length="173" mass="17937">MRDREKEKSMSYIKNADIQGNAWVAPGACVVGNVTLGDESSVWYNAVLRGDMAPIVVGCGSNVQDGTVVHADNGFPCKIGNGTSIGHNAIIHGCTIGNNTVIGMGAIIMNGAQVGSDCIIGAGSLVTQGTVIPDGMLAFGSPAKVIRPLTDAEKKENQTNGISYMLMKNVQKG</sequence>
<dbReference type="InterPro" id="IPR047324">
    <property type="entry name" value="LbH_gamma_CA-like"/>
</dbReference>
<evidence type="ECO:0000313" key="2">
    <source>
        <dbReference type="Proteomes" id="UP000003174"/>
    </source>
</evidence>
<dbReference type="CDD" id="cd04645">
    <property type="entry name" value="LbH_gamma_CA_like"/>
    <property type="match status" value="1"/>
</dbReference>
<dbReference type="SUPFAM" id="SSF51161">
    <property type="entry name" value="Trimeric LpxA-like enzymes"/>
    <property type="match status" value="1"/>
</dbReference>
<dbReference type="PANTHER" id="PTHR13061:SF29">
    <property type="entry name" value="GAMMA CARBONIC ANHYDRASE-LIKE 1, MITOCHONDRIAL-RELATED"/>
    <property type="match status" value="1"/>
</dbReference>
<comment type="caution">
    <text evidence="1">The sequence shown here is derived from an EMBL/GenBank/DDBJ whole genome shotgun (WGS) entry which is preliminary data.</text>
</comment>
<dbReference type="Pfam" id="PF00132">
    <property type="entry name" value="Hexapep"/>
    <property type="match status" value="1"/>
</dbReference>
<reference evidence="1 2" key="1">
    <citation type="submission" date="2009-01" db="EMBL/GenBank/DDBJ databases">
        <authorList>
            <person name="Fulton L."/>
            <person name="Clifton S."/>
            <person name="Fulton B."/>
            <person name="Xu J."/>
            <person name="Minx P."/>
            <person name="Pepin K.H."/>
            <person name="Johnson M."/>
            <person name="Bhonagiri V."/>
            <person name="Nash W.E."/>
            <person name="Mardis E.R."/>
            <person name="Wilson R.K."/>
        </authorList>
    </citation>
    <scope>NUCLEOTIDE SEQUENCE [LARGE SCALE GENOMIC DNA]</scope>
    <source>
        <strain evidence="1 2">DSM 3353</strain>
    </source>
</reference>
<name>C0ET24_9FIRM</name>
<keyword evidence="1" id="KW-0808">Transferase</keyword>
<evidence type="ECO:0000313" key="1">
    <source>
        <dbReference type="EMBL" id="EEG37579.1"/>
    </source>
</evidence>
<protein>
    <submittedName>
        <fullName evidence="1">Bacterial transferase hexapeptide repeat protein</fullName>
    </submittedName>
</protein>
<dbReference type="AlphaFoldDB" id="C0ET24"/>
<organism evidence="1 2">
    <name type="scientific">Anaerobutyricum hallii DSM 3353</name>
    <dbReference type="NCBI Taxonomy" id="411469"/>
    <lineage>
        <taxon>Bacteria</taxon>
        <taxon>Bacillati</taxon>
        <taxon>Bacillota</taxon>
        <taxon>Clostridia</taxon>
        <taxon>Lachnospirales</taxon>
        <taxon>Lachnospiraceae</taxon>
        <taxon>Anaerobutyricum</taxon>
    </lineage>
</organism>
<reference evidence="1 2" key="2">
    <citation type="submission" date="2009-02" db="EMBL/GenBank/DDBJ databases">
        <title>Draft genome sequence of Eubacterium hallii (DSM 3353).</title>
        <authorList>
            <person name="Sudarsanam P."/>
            <person name="Ley R."/>
            <person name="Guruge J."/>
            <person name="Turnbaugh P.J."/>
            <person name="Mahowald M."/>
            <person name="Liep D."/>
            <person name="Gordon J."/>
        </authorList>
    </citation>
    <scope>NUCLEOTIDE SEQUENCE [LARGE SCALE GENOMIC DNA]</scope>
    <source>
        <strain evidence="1 2">DSM 3353</strain>
    </source>
</reference>
<dbReference type="PANTHER" id="PTHR13061">
    <property type="entry name" value="DYNACTIN SUBUNIT P25"/>
    <property type="match status" value="1"/>
</dbReference>
<accession>C0ET24</accession>
<gene>
    <name evidence="1" type="ORF">EUBHAL_00547</name>
</gene>
<dbReference type="eggNOG" id="COG0663">
    <property type="taxonomic scope" value="Bacteria"/>
</dbReference>
<dbReference type="Proteomes" id="UP000003174">
    <property type="component" value="Unassembled WGS sequence"/>
</dbReference>